<accession>A0A1Y2ME78</accession>
<gene>
    <name evidence="2" type="ORF">B5807_00024</name>
</gene>
<evidence type="ECO:0000313" key="2">
    <source>
        <dbReference type="EMBL" id="OSS54282.1"/>
    </source>
</evidence>
<dbReference type="STRING" id="105696.A0A1Y2ME78"/>
<reference evidence="2 3" key="1">
    <citation type="journal article" date="2017" name="Genome Announc.">
        <title>Genome sequence of the saprophytic ascomycete Epicoccum nigrum ICMP 19927 strain isolated from New Zealand.</title>
        <authorList>
            <person name="Fokin M."/>
            <person name="Fleetwood D."/>
            <person name="Weir B.S."/>
            <person name="Villas-Boas S.G."/>
        </authorList>
    </citation>
    <scope>NUCLEOTIDE SEQUENCE [LARGE SCALE GENOMIC DNA]</scope>
    <source>
        <strain evidence="2 3">ICMP 19927</strain>
    </source>
</reference>
<proteinExistence type="predicted"/>
<keyword evidence="3" id="KW-1185">Reference proteome</keyword>
<dbReference type="PANTHER" id="PTHR40640:SF1">
    <property type="entry name" value="ANCHORED GLYCOPROTEIN, PUTATIVE (AFU_ORTHOLOGUE AFUA_8G04860)-RELATED"/>
    <property type="match status" value="1"/>
</dbReference>
<dbReference type="InParanoid" id="A0A1Y2ME78"/>
<dbReference type="PANTHER" id="PTHR40640">
    <property type="entry name" value="ANCHORED GLYCOPROTEIN, PUTATIVE (AFU_ORTHOLOGUE AFUA_8G04860)-RELATED"/>
    <property type="match status" value="1"/>
</dbReference>
<protein>
    <submittedName>
        <fullName evidence="2">Uncharacterized protein</fullName>
    </submittedName>
</protein>
<dbReference type="PROSITE" id="PS51257">
    <property type="entry name" value="PROKAR_LIPOPROTEIN"/>
    <property type="match status" value="1"/>
</dbReference>
<feature type="signal peptide" evidence="1">
    <location>
        <begin position="1"/>
        <end position="17"/>
    </location>
</feature>
<organism evidence="2 3">
    <name type="scientific">Epicoccum nigrum</name>
    <name type="common">Soil fungus</name>
    <name type="synonym">Epicoccum purpurascens</name>
    <dbReference type="NCBI Taxonomy" id="105696"/>
    <lineage>
        <taxon>Eukaryota</taxon>
        <taxon>Fungi</taxon>
        <taxon>Dikarya</taxon>
        <taxon>Ascomycota</taxon>
        <taxon>Pezizomycotina</taxon>
        <taxon>Dothideomycetes</taxon>
        <taxon>Pleosporomycetidae</taxon>
        <taxon>Pleosporales</taxon>
        <taxon>Pleosporineae</taxon>
        <taxon>Didymellaceae</taxon>
        <taxon>Epicoccum</taxon>
    </lineage>
</organism>
<evidence type="ECO:0000313" key="3">
    <source>
        <dbReference type="Proteomes" id="UP000193240"/>
    </source>
</evidence>
<dbReference type="AlphaFoldDB" id="A0A1Y2ME78"/>
<dbReference type="Proteomes" id="UP000193240">
    <property type="component" value="Unassembled WGS sequence"/>
</dbReference>
<feature type="chain" id="PRO_5012033783" evidence="1">
    <location>
        <begin position="18"/>
        <end position="235"/>
    </location>
</feature>
<keyword evidence="1" id="KW-0732">Signal</keyword>
<evidence type="ECO:0000256" key="1">
    <source>
        <dbReference type="SAM" id="SignalP"/>
    </source>
</evidence>
<dbReference type="EMBL" id="KZ107838">
    <property type="protein sequence ID" value="OSS54282.1"/>
    <property type="molecule type" value="Genomic_DNA"/>
</dbReference>
<sequence>MRQSIAILSFLAGAACADDVLSFVFPGGIDGPAPVATIVSANPSTTSAILTCPSGTPIDECGFAMGLDVEIISGTRFQASMSAVGISVSYGCDGYDTAKDVMTCTAELSGEDTQTAVLSGSDVSFITASVVEGASLLSGGASATASASASASARASAAASASVAPKSSTAAAAASSSMQTSASASSTTHAGSHASGVASATASSAGPENTGAAARFGIEGAALLALAGVAAANVF</sequence>
<dbReference type="OMA" id="TTYKITC"/>
<name>A0A1Y2ME78_EPING</name>